<dbReference type="Gene3D" id="3.40.50.1820">
    <property type="entry name" value="alpha/beta hydrolase"/>
    <property type="match status" value="1"/>
</dbReference>
<dbReference type="SUPFAM" id="SSF53474">
    <property type="entry name" value="alpha/beta-Hydrolases"/>
    <property type="match status" value="1"/>
</dbReference>
<comment type="caution">
    <text evidence="2">The sequence shown here is derived from an EMBL/GenBank/DDBJ whole genome shotgun (WGS) entry which is preliminary data.</text>
</comment>
<dbReference type="Pfam" id="PF00561">
    <property type="entry name" value="Abhydrolase_1"/>
    <property type="match status" value="1"/>
</dbReference>
<dbReference type="Proteomes" id="UP000241048">
    <property type="component" value="Unassembled WGS sequence"/>
</dbReference>
<dbReference type="InterPro" id="IPR050471">
    <property type="entry name" value="AB_hydrolase"/>
</dbReference>
<evidence type="ECO:0000313" key="3">
    <source>
        <dbReference type="Proteomes" id="UP000241048"/>
    </source>
</evidence>
<dbReference type="PANTHER" id="PTHR43433">
    <property type="entry name" value="HYDROLASE, ALPHA/BETA FOLD FAMILY PROTEIN"/>
    <property type="match status" value="1"/>
</dbReference>
<dbReference type="PRINTS" id="PR00111">
    <property type="entry name" value="ABHYDROLASE"/>
</dbReference>
<gene>
    <name evidence="2" type="ORF">C7U56_08580</name>
</gene>
<dbReference type="PANTHER" id="PTHR43433:SF5">
    <property type="entry name" value="AB HYDROLASE-1 DOMAIN-CONTAINING PROTEIN"/>
    <property type="match status" value="1"/>
</dbReference>
<dbReference type="InterPro" id="IPR029058">
    <property type="entry name" value="AB_hydrolase_fold"/>
</dbReference>
<proteinExistence type="predicted"/>
<organism evidence="2 3">
    <name type="scientific">Clostridium fessum</name>
    <dbReference type="NCBI Taxonomy" id="2126740"/>
    <lineage>
        <taxon>Bacteria</taxon>
        <taxon>Bacillati</taxon>
        <taxon>Bacillota</taxon>
        <taxon>Clostridia</taxon>
        <taxon>Eubacteriales</taxon>
        <taxon>Clostridiaceae</taxon>
        <taxon>Clostridium</taxon>
    </lineage>
</organism>
<feature type="domain" description="AB hydrolase-1" evidence="1">
    <location>
        <begin position="24"/>
        <end position="300"/>
    </location>
</feature>
<accession>A0A2T3FRK0</accession>
<dbReference type="EMBL" id="PYLO01000002">
    <property type="protein sequence ID" value="PST37900.1"/>
    <property type="molecule type" value="Genomic_DNA"/>
</dbReference>
<dbReference type="AlphaFoldDB" id="A0A2T3FRK0"/>
<keyword evidence="3" id="KW-1185">Reference proteome</keyword>
<protein>
    <recommendedName>
        <fullName evidence="1">AB hydrolase-1 domain-containing protein</fullName>
    </recommendedName>
</protein>
<evidence type="ECO:0000259" key="1">
    <source>
        <dbReference type="Pfam" id="PF00561"/>
    </source>
</evidence>
<name>A0A2T3FRK0_9CLOT</name>
<reference evidence="2 3" key="1">
    <citation type="submission" date="2018-03" db="EMBL/GenBank/DDBJ databases">
        <title>Lachnoclostridium SNUG30386 gen.nov., sp.nov., isolated from human faeces.</title>
        <authorList>
            <person name="Seo B."/>
            <person name="Jeon K."/>
            <person name="Ko G."/>
        </authorList>
    </citation>
    <scope>NUCLEOTIDE SEQUENCE [LARGE SCALE GENOMIC DNA]</scope>
    <source>
        <strain evidence="2 3">SNUG30386</strain>
    </source>
</reference>
<evidence type="ECO:0000313" key="2">
    <source>
        <dbReference type="EMBL" id="PST37900.1"/>
    </source>
</evidence>
<dbReference type="RefSeq" id="WP_107000925.1">
    <property type="nucleotide sequence ID" value="NZ_PYLO01000002.1"/>
</dbReference>
<sequence>MKHSGYLTTSGAEIYYEQYGSGTPLLILHGNSQSLAVFYPFLRTFLPDFQVILMDSRGHGRSRLSVHTALHGFSTEDMADDVIALLNHLHLSSVHLLGFSDGANIGLEIACKYPERLKTLICISANASPDGLLTPLHLAAQMLHSILNLLGNLLLPVLKSSFSSASASSGSSAVSALSTPKVSLPFQKNLSVSATSAVCADKERQCHFGSIFPRIPAEQKKKPDFLTRLTHRVLRRRNLTSLLLHSPRLSARKLQTISVPVLLIAGTRDLIKPSHSRWLARQIPTSRLLLMTGGRHTSIFRTPAPYLRAILAFLRRS</sequence>
<dbReference type="InterPro" id="IPR000073">
    <property type="entry name" value="AB_hydrolase_1"/>
</dbReference>